<gene>
    <name evidence="1" type="ORF">AMECASPLE_007386</name>
</gene>
<sequence length="77" mass="8517">MPHFQLDRPRLEFCRFLDSKAPVLCVMLSRVLEIIPRQSSFSLPSTPASSPAALKSPCGDTLFLLTCQSALKHNTPC</sequence>
<protein>
    <submittedName>
        <fullName evidence="1">Uncharacterized protein</fullName>
    </submittedName>
</protein>
<dbReference type="Proteomes" id="UP001469553">
    <property type="component" value="Unassembled WGS sequence"/>
</dbReference>
<accession>A0ABV0Z9C7</accession>
<keyword evidence="2" id="KW-1185">Reference proteome</keyword>
<organism evidence="1 2">
    <name type="scientific">Ameca splendens</name>
    <dbReference type="NCBI Taxonomy" id="208324"/>
    <lineage>
        <taxon>Eukaryota</taxon>
        <taxon>Metazoa</taxon>
        <taxon>Chordata</taxon>
        <taxon>Craniata</taxon>
        <taxon>Vertebrata</taxon>
        <taxon>Euteleostomi</taxon>
        <taxon>Actinopterygii</taxon>
        <taxon>Neopterygii</taxon>
        <taxon>Teleostei</taxon>
        <taxon>Neoteleostei</taxon>
        <taxon>Acanthomorphata</taxon>
        <taxon>Ovalentaria</taxon>
        <taxon>Atherinomorphae</taxon>
        <taxon>Cyprinodontiformes</taxon>
        <taxon>Goodeidae</taxon>
        <taxon>Ameca</taxon>
    </lineage>
</organism>
<comment type="caution">
    <text evidence="1">The sequence shown here is derived from an EMBL/GenBank/DDBJ whole genome shotgun (WGS) entry which is preliminary data.</text>
</comment>
<proteinExistence type="predicted"/>
<evidence type="ECO:0000313" key="1">
    <source>
        <dbReference type="EMBL" id="MEQ2302497.1"/>
    </source>
</evidence>
<reference evidence="1 2" key="1">
    <citation type="submission" date="2021-06" db="EMBL/GenBank/DDBJ databases">
        <authorList>
            <person name="Palmer J.M."/>
        </authorList>
    </citation>
    <scope>NUCLEOTIDE SEQUENCE [LARGE SCALE GENOMIC DNA]</scope>
    <source>
        <strain evidence="1 2">AS_MEX2019</strain>
        <tissue evidence="1">Muscle</tissue>
    </source>
</reference>
<dbReference type="EMBL" id="JAHRIP010056803">
    <property type="protein sequence ID" value="MEQ2302497.1"/>
    <property type="molecule type" value="Genomic_DNA"/>
</dbReference>
<name>A0ABV0Z9C7_9TELE</name>
<evidence type="ECO:0000313" key="2">
    <source>
        <dbReference type="Proteomes" id="UP001469553"/>
    </source>
</evidence>